<dbReference type="FunFam" id="1.20.1070.10:FF:000010">
    <property type="entry name" value="Olfactory receptor"/>
    <property type="match status" value="1"/>
</dbReference>
<protein>
    <recommendedName>
        <fullName evidence="13">Olfactory receptor</fullName>
    </recommendedName>
</protein>
<name>K7EWP3_PELSI</name>
<dbReference type="AlphaFoldDB" id="K7EWP3"/>
<evidence type="ECO:0000256" key="9">
    <source>
        <dbReference type="ARBA" id="ARBA00023170"/>
    </source>
</evidence>
<keyword evidence="10" id="KW-0325">Glycoprotein</keyword>
<dbReference type="PROSITE" id="PS50262">
    <property type="entry name" value="G_PROTEIN_RECEP_F1_2"/>
    <property type="match status" value="1"/>
</dbReference>
<dbReference type="Ensembl" id="ENSPSIT00000000203.1">
    <property type="protein sequence ID" value="ENSPSIP00000000203.1"/>
    <property type="gene ID" value="ENSPSIG00000000203.1"/>
</dbReference>
<evidence type="ECO:0000256" key="13">
    <source>
        <dbReference type="RuleBase" id="RU363047"/>
    </source>
</evidence>
<evidence type="ECO:0000256" key="10">
    <source>
        <dbReference type="ARBA" id="ARBA00023180"/>
    </source>
</evidence>
<evidence type="ECO:0000256" key="11">
    <source>
        <dbReference type="ARBA" id="ARBA00023224"/>
    </source>
</evidence>
<feature type="transmembrane region" description="Helical" evidence="13">
    <location>
        <begin position="276"/>
        <end position="295"/>
    </location>
</feature>
<dbReference type="eggNOG" id="ENOG502T8BI">
    <property type="taxonomic scope" value="Eukaryota"/>
</dbReference>
<sequence length="318" mass="35626">METVEGRNQSLIMEFILLGFGDAMELQPLLFLLFLLVYIGTLAGNTLITVLVVADPHLHTPMYFFVGNLACLETLYSSTILPRFLASLLSGDRTISVKNCLVQTYFFSIIASTENLLLAAMSYDRYLAICNPLRYTALMNGRVCCQLVAGSWLYSFLVVGVLNSFLFPLTFCESKEIDHYFCDFSPMIKLSCYDPQLLKLATLIICAIGTVVPLLLTLASYVCIISTILRIPSSIGRKKAFSTCSSHLMVVTIIYISLIIVYVFPSSNTSTVLNKVFSLFYTVLNPMINPIIYSLRNKEVKESLRKAIVKVVTFRNRP</sequence>
<dbReference type="GO" id="GO:0005886">
    <property type="term" value="C:plasma membrane"/>
    <property type="evidence" value="ECO:0007669"/>
    <property type="project" value="UniProtKB-SubCell"/>
</dbReference>
<dbReference type="InterPro" id="IPR000725">
    <property type="entry name" value="Olfact_rcpt"/>
</dbReference>
<dbReference type="PROSITE" id="PS00237">
    <property type="entry name" value="G_PROTEIN_RECEP_F1_1"/>
    <property type="match status" value="1"/>
</dbReference>
<keyword evidence="11 12" id="KW-0807">Transducer</keyword>
<dbReference type="InterPro" id="IPR017452">
    <property type="entry name" value="GPCR_Rhodpsn_7TM"/>
</dbReference>
<evidence type="ECO:0000256" key="5">
    <source>
        <dbReference type="ARBA" id="ARBA00022725"/>
    </source>
</evidence>
<reference evidence="16" key="2">
    <citation type="journal article" date="2013" name="Nat. Genet.">
        <title>The draft genomes of soft-shell turtle and green sea turtle yield insights into the development and evolution of the turtle-specific body plan.</title>
        <authorList>
            <person name="Wang Z."/>
            <person name="Pascual-Anaya J."/>
            <person name="Zadissa A."/>
            <person name="Li W."/>
            <person name="Niimura Y."/>
            <person name="Huang Z."/>
            <person name="Li C."/>
            <person name="White S."/>
            <person name="Xiong Z."/>
            <person name="Fang D."/>
            <person name="Wang B."/>
            <person name="Ming Y."/>
            <person name="Chen Y."/>
            <person name="Zheng Y."/>
            <person name="Kuraku S."/>
            <person name="Pignatelli M."/>
            <person name="Herrero J."/>
            <person name="Beal K."/>
            <person name="Nozawa M."/>
            <person name="Li Q."/>
            <person name="Wang J."/>
            <person name="Zhang H."/>
            <person name="Yu L."/>
            <person name="Shigenobu S."/>
            <person name="Wang J."/>
            <person name="Liu J."/>
            <person name="Flicek P."/>
            <person name="Searle S."/>
            <person name="Wang J."/>
            <person name="Kuratani S."/>
            <person name="Yin Y."/>
            <person name="Aken B."/>
            <person name="Zhang G."/>
            <person name="Irie N."/>
        </authorList>
    </citation>
    <scope>NUCLEOTIDE SEQUENCE [LARGE SCALE GENOMIC DNA]</scope>
    <source>
        <strain evidence="16">Daiwa-1</strain>
    </source>
</reference>
<evidence type="ECO:0000256" key="2">
    <source>
        <dbReference type="ARBA" id="ARBA00022475"/>
    </source>
</evidence>
<organism evidence="15 16">
    <name type="scientific">Pelodiscus sinensis</name>
    <name type="common">Chinese softshell turtle</name>
    <name type="synonym">Trionyx sinensis</name>
    <dbReference type="NCBI Taxonomy" id="13735"/>
    <lineage>
        <taxon>Eukaryota</taxon>
        <taxon>Metazoa</taxon>
        <taxon>Chordata</taxon>
        <taxon>Craniata</taxon>
        <taxon>Vertebrata</taxon>
        <taxon>Euteleostomi</taxon>
        <taxon>Archelosauria</taxon>
        <taxon>Testudinata</taxon>
        <taxon>Testudines</taxon>
        <taxon>Cryptodira</taxon>
        <taxon>Trionychia</taxon>
        <taxon>Trionychidae</taxon>
        <taxon>Pelodiscus</taxon>
    </lineage>
</organism>
<dbReference type="Pfam" id="PF13853">
    <property type="entry name" value="7tm_4"/>
    <property type="match status" value="1"/>
</dbReference>
<feature type="transmembrane region" description="Helical" evidence="13">
    <location>
        <begin position="200"/>
        <end position="229"/>
    </location>
</feature>
<dbReference type="HOGENOM" id="CLU_012526_1_0_1"/>
<comment type="similarity">
    <text evidence="12">Belongs to the G-protein coupled receptor 1 family.</text>
</comment>
<dbReference type="CDD" id="cd15911">
    <property type="entry name" value="7tmA_OR11A-like"/>
    <property type="match status" value="1"/>
</dbReference>
<dbReference type="Gene3D" id="1.20.1070.10">
    <property type="entry name" value="Rhodopsin 7-helix transmembrane proteins"/>
    <property type="match status" value="1"/>
</dbReference>
<evidence type="ECO:0000256" key="7">
    <source>
        <dbReference type="ARBA" id="ARBA00023040"/>
    </source>
</evidence>
<evidence type="ECO:0000313" key="15">
    <source>
        <dbReference type="Ensembl" id="ENSPSIP00000000203.1"/>
    </source>
</evidence>
<keyword evidence="7 12" id="KW-0297">G-protein coupled receptor</keyword>
<keyword evidence="3 13" id="KW-0716">Sensory transduction</keyword>
<accession>K7EWP3</accession>
<comment type="subcellular location">
    <subcellularLocation>
        <location evidence="1 13">Cell membrane</location>
        <topology evidence="1 13">Multi-pass membrane protein</topology>
    </subcellularLocation>
</comment>
<evidence type="ECO:0000313" key="16">
    <source>
        <dbReference type="Proteomes" id="UP000007267"/>
    </source>
</evidence>
<evidence type="ECO:0000256" key="1">
    <source>
        <dbReference type="ARBA" id="ARBA00004651"/>
    </source>
</evidence>
<evidence type="ECO:0000256" key="8">
    <source>
        <dbReference type="ARBA" id="ARBA00023136"/>
    </source>
</evidence>
<keyword evidence="4 12" id="KW-0812">Transmembrane</keyword>
<keyword evidence="9 12" id="KW-0675">Receptor</keyword>
<reference evidence="15" key="3">
    <citation type="submission" date="2025-08" db="UniProtKB">
        <authorList>
            <consortium name="Ensembl"/>
        </authorList>
    </citation>
    <scope>IDENTIFICATION</scope>
</reference>
<dbReference type="GO" id="GO:0004984">
    <property type="term" value="F:olfactory receptor activity"/>
    <property type="evidence" value="ECO:0007669"/>
    <property type="project" value="InterPro"/>
</dbReference>
<feature type="transmembrane region" description="Helical" evidence="13">
    <location>
        <begin position="29"/>
        <end position="53"/>
    </location>
</feature>
<feature type="transmembrane region" description="Helical" evidence="13">
    <location>
        <begin position="143"/>
        <end position="166"/>
    </location>
</feature>
<evidence type="ECO:0000259" key="14">
    <source>
        <dbReference type="PROSITE" id="PS50262"/>
    </source>
</evidence>
<dbReference type="GeneTree" id="ENSGT01150000286948"/>
<dbReference type="SUPFAM" id="SSF81321">
    <property type="entry name" value="Family A G protein-coupled receptor-like"/>
    <property type="match status" value="1"/>
</dbReference>
<dbReference type="PANTHER" id="PTHR26452">
    <property type="entry name" value="OLFACTORY RECEPTOR"/>
    <property type="match status" value="1"/>
</dbReference>
<dbReference type="InterPro" id="IPR000276">
    <property type="entry name" value="GPCR_Rhodpsn"/>
</dbReference>
<evidence type="ECO:0000256" key="4">
    <source>
        <dbReference type="ARBA" id="ARBA00022692"/>
    </source>
</evidence>
<dbReference type="PRINTS" id="PR00237">
    <property type="entry name" value="GPCRRHODOPSN"/>
</dbReference>
<keyword evidence="8 13" id="KW-0472">Membrane</keyword>
<feature type="transmembrane region" description="Helical" evidence="13">
    <location>
        <begin position="65"/>
        <end position="85"/>
    </location>
</feature>
<dbReference type="InterPro" id="IPR050516">
    <property type="entry name" value="Olfactory_GPCR"/>
</dbReference>
<evidence type="ECO:0000256" key="6">
    <source>
        <dbReference type="ARBA" id="ARBA00022989"/>
    </source>
</evidence>
<feature type="transmembrane region" description="Helical" evidence="13">
    <location>
        <begin position="241"/>
        <end position="264"/>
    </location>
</feature>
<feature type="transmembrane region" description="Helical" evidence="13">
    <location>
        <begin position="105"/>
        <end position="123"/>
    </location>
</feature>
<reference evidence="15" key="4">
    <citation type="submission" date="2025-09" db="UniProtKB">
        <authorList>
            <consortium name="Ensembl"/>
        </authorList>
    </citation>
    <scope>IDENTIFICATION</scope>
</reference>
<dbReference type="PRINTS" id="PR00245">
    <property type="entry name" value="OLFACTORYR"/>
</dbReference>
<keyword evidence="5 13" id="KW-0552">Olfaction</keyword>
<dbReference type="GO" id="GO:0004930">
    <property type="term" value="F:G protein-coupled receptor activity"/>
    <property type="evidence" value="ECO:0007669"/>
    <property type="project" value="UniProtKB-KW"/>
</dbReference>
<keyword evidence="6 13" id="KW-1133">Transmembrane helix</keyword>
<evidence type="ECO:0000256" key="12">
    <source>
        <dbReference type="RuleBase" id="RU000688"/>
    </source>
</evidence>
<dbReference type="EMBL" id="AGCU01098858">
    <property type="status" value="NOT_ANNOTATED_CDS"/>
    <property type="molecule type" value="Genomic_DNA"/>
</dbReference>
<evidence type="ECO:0000256" key="3">
    <source>
        <dbReference type="ARBA" id="ARBA00022606"/>
    </source>
</evidence>
<feature type="domain" description="G-protein coupled receptors family 1 profile" evidence="14">
    <location>
        <begin position="44"/>
        <end position="293"/>
    </location>
</feature>
<proteinExistence type="inferred from homology"/>
<keyword evidence="16" id="KW-1185">Reference proteome</keyword>
<dbReference type="Proteomes" id="UP000007267">
    <property type="component" value="Unassembled WGS sequence"/>
</dbReference>
<reference evidence="16" key="1">
    <citation type="submission" date="2011-10" db="EMBL/GenBank/DDBJ databases">
        <authorList>
            <consortium name="Soft-shell Turtle Genome Consortium"/>
        </authorList>
    </citation>
    <scope>NUCLEOTIDE SEQUENCE [LARGE SCALE GENOMIC DNA]</scope>
    <source>
        <strain evidence="16">Daiwa-1</strain>
    </source>
</reference>
<keyword evidence="2 13" id="KW-1003">Cell membrane</keyword>